<dbReference type="InterPro" id="IPR000073">
    <property type="entry name" value="AB_hydrolase_1"/>
</dbReference>
<dbReference type="Proteomes" id="UP000661894">
    <property type="component" value="Unassembled WGS sequence"/>
</dbReference>
<keyword evidence="3" id="KW-1185">Reference proteome</keyword>
<organism evidence="2 3">
    <name type="scientific">Oceanitalea stevensii</name>
    <dbReference type="NCBI Taxonomy" id="2763072"/>
    <lineage>
        <taxon>Bacteria</taxon>
        <taxon>Bacillati</taxon>
        <taxon>Actinomycetota</taxon>
        <taxon>Actinomycetes</taxon>
        <taxon>Micrococcales</taxon>
        <taxon>Bogoriellaceae</taxon>
        <taxon>Georgenia</taxon>
    </lineage>
</organism>
<dbReference type="Pfam" id="PF12697">
    <property type="entry name" value="Abhydrolase_6"/>
    <property type="match status" value="1"/>
</dbReference>
<reference evidence="2 3" key="1">
    <citation type="submission" date="2020-08" db="EMBL/GenBank/DDBJ databases">
        <title>A Genomic Blueprint of the Chicken Gut Microbiome.</title>
        <authorList>
            <person name="Gilroy R."/>
            <person name="Ravi A."/>
            <person name="Getino M."/>
            <person name="Pursley I."/>
            <person name="Horton D.L."/>
            <person name="Alikhan N.-F."/>
            <person name="Baker D."/>
            <person name="Gharbi K."/>
            <person name="Hall N."/>
            <person name="Watson M."/>
            <person name="Adriaenssens E.M."/>
            <person name="Foster-Nyarko E."/>
            <person name="Jarju S."/>
            <person name="Secka A."/>
            <person name="Antonio M."/>
            <person name="Oren A."/>
            <person name="Chaudhuri R."/>
            <person name="La Ragione R.M."/>
            <person name="Hildebrand F."/>
            <person name="Pallen M.J."/>
        </authorList>
    </citation>
    <scope>NUCLEOTIDE SEQUENCE [LARGE SCALE GENOMIC DNA]</scope>
    <source>
        <strain evidence="2 3">Sa1BUA1</strain>
    </source>
</reference>
<dbReference type="PANTHER" id="PTHR43433">
    <property type="entry name" value="HYDROLASE, ALPHA/BETA FOLD FAMILY PROTEIN"/>
    <property type="match status" value="1"/>
</dbReference>
<dbReference type="InterPro" id="IPR050471">
    <property type="entry name" value="AB_hydrolase"/>
</dbReference>
<keyword evidence="2" id="KW-0378">Hydrolase</keyword>
<accession>A0ABR8YY15</accession>
<proteinExistence type="predicted"/>
<gene>
    <name evidence="2" type="ORF">H9624_01380</name>
</gene>
<evidence type="ECO:0000313" key="2">
    <source>
        <dbReference type="EMBL" id="MBD8060971.1"/>
    </source>
</evidence>
<dbReference type="SUPFAM" id="SSF53474">
    <property type="entry name" value="alpha/beta-Hydrolases"/>
    <property type="match status" value="1"/>
</dbReference>
<protein>
    <submittedName>
        <fullName evidence="2">Alpha/beta fold hydrolase</fullName>
    </submittedName>
</protein>
<feature type="domain" description="AB hydrolase-1" evidence="1">
    <location>
        <begin position="24"/>
        <end position="262"/>
    </location>
</feature>
<dbReference type="RefSeq" id="WP_251838118.1">
    <property type="nucleotide sequence ID" value="NZ_JACSPO010000001.1"/>
</dbReference>
<dbReference type="PANTHER" id="PTHR43433:SF10">
    <property type="entry name" value="AB HYDROLASE-1 DOMAIN-CONTAINING PROTEIN"/>
    <property type="match status" value="1"/>
</dbReference>
<dbReference type="Gene3D" id="3.40.50.1820">
    <property type="entry name" value="alpha/beta hydrolase"/>
    <property type="match status" value="1"/>
</dbReference>
<evidence type="ECO:0000313" key="3">
    <source>
        <dbReference type="Proteomes" id="UP000661894"/>
    </source>
</evidence>
<sequence length="270" mass="27354">MDHVTSQDGTAIACRSVGEGPPAVVVNGALSEHSSALPLALALAGDLRTTVYDRRSRGHSGDSSPGVEGAVERELADLAAVVEAALGEADDDGGSGVSVIGSSSGGLLALAAAATGLPVARVVVFEPPLATPGFPLSAPPDLPEQLHALIGEGRRGDAAALFLTAAVGLPAEVVAQMRRLPDWAEREALAASTVYDTALSRRYPEVAAFGPVDVPVLALHGEGTWPMLRASAVAVGEAFPGGRHRVVAGADHRLDPDAVAAAVREHLTTA</sequence>
<comment type="caution">
    <text evidence="2">The sequence shown here is derived from an EMBL/GenBank/DDBJ whole genome shotgun (WGS) entry which is preliminary data.</text>
</comment>
<dbReference type="EMBL" id="JACSPO010000001">
    <property type="protein sequence ID" value="MBD8060971.1"/>
    <property type="molecule type" value="Genomic_DNA"/>
</dbReference>
<name>A0ABR8YY15_9MICO</name>
<dbReference type="GO" id="GO:0016787">
    <property type="term" value="F:hydrolase activity"/>
    <property type="evidence" value="ECO:0007669"/>
    <property type="project" value="UniProtKB-KW"/>
</dbReference>
<dbReference type="InterPro" id="IPR029058">
    <property type="entry name" value="AB_hydrolase_fold"/>
</dbReference>
<evidence type="ECO:0000259" key="1">
    <source>
        <dbReference type="Pfam" id="PF12697"/>
    </source>
</evidence>